<evidence type="ECO:0000259" key="2">
    <source>
        <dbReference type="Pfam" id="PF14303"/>
    </source>
</evidence>
<dbReference type="InParanoid" id="A0A1D6EP48"/>
<dbReference type="EMBL" id="CM007648">
    <property type="protein sequence ID" value="ONM21556.1"/>
    <property type="molecule type" value="Genomic_DNA"/>
</dbReference>
<dbReference type="ExpressionAtlas" id="A0A1D6EP48">
    <property type="expression patterns" value="baseline"/>
</dbReference>
<feature type="domain" description="No apical meristem-associated C-terminal" evidence="2">
    <location>
        <begin position="177"/>
        <end position="244"/>
    </location>
</feature>
<dbReference type="PANTHER" id="PTHR45125">
    <property type="entry name" value="F21J9.4-RELATED"/>
    <property type="match status" value="1"/>
</dbReference>
<protein>
    <recommendedName>
        <fullName evidence="2">No apical meristem-associated C-terminal domain-containing protein</fullName>
    </recommendedName>
</protein>
<accession>A0A1D6EP48</accession>
<evidence type="ECO:0000256" key="1">
    <source>
        <dbReference type="SAM" id="MobiDB-lite"/>
    </source>
</evidence>
<dbReference type="OrthoDB" id="693008at2759"/>
<evidence type="ECO:0000313" key="3">
    <source>
        <dbReference type="EMBL" id="ONM21556.1"/>
    </source>
</evidence>
<dbReference type="OMA" id="THIMASL"/>
<feature type="region of interest" description="Disordered" evidence="1">
    <location>
        <begin position="204"/>
        <end position="258"/>
    </location>
</feature>
<feature type="compositionally biased region" description="Basic and acidic residues" evidence="1">
    <location>
        <begin position="52"/>
        <end position="61"/>
    </location>
</feature>
<name>A0A1D6EP48_MAIZE</name>
<organism evidence="3">
    <name type="scientific">Zea mays</name>
    <name type="common">Maize</name>
    <dbReference type="NCBI Taxonomy" id="4577"/>
    <lineage>
        <taxon>Eukaryota</taxon>
        <taxon>Viridiplantae</taxon>
        <taxon>Streptophyta</taxon>
        <taxon>Embryophyta</taxon>
        <taxon>Tracheophyta</taxon>
        <taxon>Spermatophyta</taxon>
        <taxon>Magnoliopsida</taxon>
        <taxon>Liliopsida</taxon>
        <taxon>Poales</taxon>
        <taxon>Poaceae</taxon>
        <taxon>PACMAD clade</taxon>
        <taxon>Panicoideae</taxon>
        <taxon>Andropogonodae</taxon>
        <taxon>Andropogoneae</taxon>
        <taxon>Tripsacinae</taxon>
        <taxon>Zea</taxon>
    </lineage>
</organism>
<feature type="compositionally biased region" description="Polar residues" evidence="1">
    <location>
        <begin position="218"/>
        <end position="227"/>
    </location>
</feature>
<feature type="compositionally biased region" description="Basic and acidic residues" evidence="1">
    <location>
        <begin position="232"/>
        <end position="247"/>
    </location>
</feature>
<dbReference type="AlphaFoldDB" id="A0A1D6EP48"/>
<proteinExistence type="predicted"/>
<dbReference type="STRING" id="4577.A0A1D6EP48"/>
<dbReference type="InterPro" id="IPR029466">
    <property type="entry name" value="NAM-associated_C"/>
</dbReference>
<dbReference type="Pfam" id="PF14303">
    <property type="entry name" value="NAM-associated"/>
    <property type="match status" value="1"/>
</dbReference>
<gene>
    <name evidence="3" type="ORF">ZEAMMB73_Zm00001d005617</name>
</gene>
<feature type="compositionally biased region" description="Basic residues" evidence="1">
    <location>
        <begin position="62"/>
        <end position="71"/>
    </location>
</feature>
<sequence>MENGQLSNEWAEEQNEQYLHDDWADSLGVFIENPEYANTFEDDTSSQQTFPSHEKAKGKEQKKLRKQKNVAHRGSAFTKEEDAVICSAFLHVSKDPIAGVNQSACAYYKRMYDFFCENKPERSTRSQIGIKKGGNLSKRQLVSFLHSNRKLIGEMKVAKNEQDRIDDVVKMYEEKEAFQFLHCWKLLHNEPKWNDKVLELNNTPTRKTQQPEGPCNPVGTQPNTENAAITRPEGRDTAKKRRFKEDTASSSAAVEVLQ</sequence>
<dbReference type="PANTHER" id="PTHR45125:SF40">
    <property type="entry name" value="OS06G0117800 PROTEIN"/>
    <property type="match status" value="1"/>
</dbReference>
<feature type="region of interest" description="Disordered" evidence="1">
    <location>
        <begin position="40"/>
        <end position="73"/>
    </location>
</feature>
<reference evidence="3" key="1">
    <citation type="submission" date="2015-12" db="EMBL/GenBank/DDBJ databases">
        <title>Update maize B73 reference genome by single molecule sequencing technologies.</title>
        <authorList>
            <consortium name="Maize Genome Sequencing Project"/>
            <person name="Ware D."/>
        </authorList>
    </citation>
    <scope>NUCLEOTIDE SEQUENCE [LARGE SCALE GENOMIC DNA]</scope>
    <source>
        <tissue evidence="3">Seedling</tissue>
    </source>
</reference>